<dbReference type="AlphaFoldDB" id="A0A3L8Q483"/>
<comment type="caution">
    <text evidence="2">The sequence shown here is derived from an EMBL/GenBank/DDBJ whole genome shotgun (WGS) entry which is preliminary data.</text>
</comment>
<dbReference type="Proteomes" id="UP000276834">
    <property type="component" value="Unassembled WGS sequence"/>
</dbReference>
<evidence type="ECO:0000256" key="1">
    <source>
        <dbReference type="SAM" id="MobiDB-lite"/>
    </source>
</evidence>
<gene>
    <name evidence="2" type="ORF">DV515_00019788</name>
</gene>
<proteinExistence type="predicted"/>
<accession>A0A3L8Q483</accession>
<feature type="region of interest" description="Disordered" evidence="1">
    <location>
        <begin position="197"/>
        <end position="230"/>
    </location>
</feature>
<dbReference type="EMBL" id="QUSF01012638">
    <property type="protein sequence ID" value="RLV61999.1"/>
    <property type="molecule type" value="Genomic_DNA"/>
</dbReference>
<feature type="non-terminal residue" evidence="2">
    <location>
        <position position="1"/>
    </location>
</feature>
<name>A0A3L8Q483_CHLGU</name>
<organism evidence="2 3">
    <name type="scientific">Chloebia gouldiae</name>
    <name type="common">Gouldian finch</name>
    <name type="synonym">Erythrura gouldiae</name>
    <dbReference type="NCBI Taxonomy" id="44316"/>
    <lineage>
        <taxon>Eukaryota</taxon>
        <taxon>Metazoa</taxon>
        <taxon>Chordata</taxon>
        <taxon>Craniata</taxon>
        <taxon>Vertebrata</taxon>
        <taxon>Euteleostomi</taxon>
        <taxon>Archelosauria</taxon>
        <taxon>Archosauria</taxon>
        <taxon>Dinosauria</taxon>
        <taxon>Saurischia</taxon>
        <taxon>Theropoda</taxon>
        <taxon>Coelurosauria</taxon>
        <taxon>Aves</taxon>
        <taxon>Neognathae</taxon>
        <taxon>Neoaves</taxon>
        <taxon>Telluraves</taxon>
        <taxon>Australaves</taxon>
        <taxon>Passeriformes</taxon>
        <taxon>Passeroidea</taxon>
        <taxon>Passeridae</taxon>
        <taxon>Chloebia</taxon>
    </lineage>
</organism>
<evidence type="ECO:0000313" key="3">
    <source>
        <dbReference type="Proteomes" id="UP000276834"/>
    </source>
</evidence>
<dbReference type="OrthoDB" id="9421177at2759"/>
<sequence>EGVWPQGWQRRWQGAVPCRALTGSVFPGMAGCYLKGQPAELRLLTQAGAGWESCNAGQGAAIPVPAAASFTPCVDQGWCVQGTERFQGQLLLGAIHPACRYLPPSSPQTLPIPIFTLHNSSLLIALSHQPPLLRFPSMPSSVHTHRGRRAGEAGKVPVLKVHFPNTVELQILLSTLEPLGFGRANLRIPWQASTEGKGAWNAGTQQCPIPAQDKGEGRSSDHPGLTGSFGLGGATLPVPRALPGSAGMPAAVLGKCLGRTGACFSRKVLPRELPVRQ</sequence>
<evidence type="ECO:0000313" key="2">
    <source>
        <dbReference type="EMBL" id="RLV61999.1"/>
    </source>
</evidence>
<feature type="non-terminal residue" evidence="2">
    <location>
        <position position="277"/>
    </location>
</feature>
<keyword evidence="3" id="KW-1185">Reference proteome</keyword>
<protein>
    <submittedName>
        <fullName evidence="2">Uncharacterized protein</fullName>
    </submittedName>
</protein>
<reference evidence="2 3" key="1">
    <citation type="journal article" date="2018" name="Proc. R. Soc. B">
        <title>A non-coding region near Follistatin controls head colour polymorphism in the Gouldian finch.</title>
        <authorList>
            <person name="Toomey M.B."/>
            <person name="Marques C.I."/>
            <person name="Andrade P."/>
            <person name="Araujo P.M."/>
            <person name="Sabatino S."/>
            <person name="Gazda M.A."/>
            <person name="Afonso S."/>
            <person name="Lopes R.J."/>
            <person name="Corbo J.C."/>
            <person name="Carneiro M."/>
        </authorList>
    </citation>
    <scope>NUCLEOTIDE SEQUENCE [LARGE SCALE GENOMIC DNA]</scope>
    <source>
        <strain evidence="2">Red01</strain>
        <tissue evidence="2">Muscle</tissue>
    </source>
</reference>